<reference evidence="1 2" key="1">
    <citation type="journal article" date="2020" name="Cell">
        <title>Large-Scale Comparative Analyses of Tick Genomes Elucidate Their Genetic Diversity and Vector Capacities.</title>
        <authorList>
            <consortium name="Tick Genome and Microbiome Consortium (TIGMIC)"/>
            <person name="Jia N."/>
            <person name="Wang J."/>
            <person name="Shi W."/>
            <person name="Du L."/>
            <person name="Sun Y."/>
            <person name="Zhan W."/>
            <person name="Jiang J.F."/>
            <person name="Wang Q."/>
            <person name="Zhang B."/>
            <person name="Ji P."/>
            <person name="Bell-Sakyi L."/>
            <person name="Cui X.M."/>
            <person name="Yuan T.T."/>
            <person name="Jiang B.G."/>
            <person name="Yang W.F."/>
            <person name="Lam T.T."/>
            <person name="Chang Q.C."/>
            <person name="Ding S.J."/>
            <person name="Wang X.J."/>
            <person name="Zhu J.G."/>
            <person name="Ruan X.D."/>
            <person name="Zhao L."/>
            <person name="Wei J.T."/>
            <person name="Ye R.Z."/>
            <person name="Que T.C."/>
            <person name="Du C.H."/>
            <person name="Zhou Y.H."/>
            <person name="Cheng J.X."/>
            <person name="Dai P.F."/>
            <person name="Guo W.B."/>
            <person name="Han X.H."/>
            <person name="Huang E.J."/>
            <person name="Li L.F."/>
            <person name="Wei W."/>
            <person name="Gao Y.C."/>
            <person name="Liu J.Z."/>
            <person name="Shao H.Z."/>
            <person name="Wang X."/>
            <person name="Wang C.C."/>
            <person name="Yang T.C."/>
            <person name="Huo Q.B."/>
            <person name="Li W."/>
            <person name="Chen H.Y."/>
            <person name="Chen S.E."/>
            <person name="Zhou L.G."/>
            <person name="Ni X.B."/>
            <person name="Tian J.H."/>
            <person name="Sheng Y."/>
            <person name="Liu T."/>
            <person name="Pan Y.S."/>
            <person name="Xia L.Y."/>
            <person name="Li J."/>
            <person name="Zhao F."/>
            <person name="Cao W.C."/>
        </authorList>
    </citation>
    <scope>NUCLEOTIDE SEQUENCE [LARGE SCALE GENOMIC DNA]</scope>
    <source>
        <strain evidence="1">HaeL-2018</strain>
    </source>
</reference>
<dbReference type="EMBL" id="JABSTR010001244">
    <property type="protein sequence ID" value="KAH9383738.1"/>
    <property type="molecule type" value="Genomic_DNA"/>
</dbReference>
<protein>
    <submittedName>
        <fullName evidence="1">Uncharacterized protein</fullName>
    </submittedName>
</protein>
<keyword evidence="2" id="KW-1185">Reference proteome</keyword>
<dbReference type="OrthoDB" id="10050556at2759"/>
<dbReference type="VEuPathDB" id="VectorBase:HLOH_051346"/>
<evidence type="ECO:0000313" key="1">
    <source>
        <dbReference type="EMBL" id="KAH9383738.1"/>
    </source>
</evidence>
<proteinExistence type="predicted"/>
<comment type="caution">
    <text evidence="1">The sequence shown here is derived from an EMBL/GenBank/DDBJ whole genome shotgun (WGS) entry which is preliminary data.</text>
</comment>
<gene>
    <name evidence="1" type="ORF">HPB48_025504</name>
</gene>
<sequence>MASILGHDMSNSRCYCCRTASSVRPPQPACRAISPVATPSTSATDLDASLHELGMLSAVTDSRRDYVLEKLARNARSVDSGQHHSGLCVLAMNSAYIADFSFVTSHVAPPESPPSPSETVPLLTLRRPRVRALRRRHYFYQPYDYPWRPRLVEMLRAKEDESSAMAGVDLCFEEPQGLDCGNKSNPGSPSKLSLGGAKAGGSIVIGTVAGSPGIVRSKSLDDLEVCNAKACGTKVDIETVSRKIGNLHVS</sequence>
<name>A0A9J6H9J5_HAELO</name>
<dbReference type="AlphaFoldDB" id="A0A9J6H9J5"/>
<evidence type="ECO:0000313" key="2">
    <source>
        <dbReference type="Proteomes" id="UP000821853"/>
    </source>
</evidence>
<dbReference type="Proteomes" id="UP000821853">
    <property type="component" value="Unassembled WGS sequence"/>
</dbReference>
<dbReference type="OMA" id="MDASCYC"/>
<accession>A0A9J6H9J5</accession>
<organism evidence="1 2">
    <name type="scientific">Haemaphysalis longicornis</name>
    <name type="common">Bush tick</name>
    <dbReference type="NCBI Taxonomy" id="44386"/>
    <lineage>
        <taxon>Eukaryota</taxon>
        <taxon>Metazoa</taxon>
        <taxon>Ecdysozoa</taxon>
        <taxon>Arthropoda</taxon>
        <taxon>Chelicerata</taxon>
        <taxon>Arachnida</taxon>
        <taxon>Acari</taxon>
        <taxon>Parasitiformes</taxon>
        <taxon>Ixodida</taxon>
        <taxon>Ixodoidea</taxon>
        <taxon>Ixodidae</taxon>
        <taxon>Haemaphysalinae</taxon>
        <taxon>Haemaphysalis</taxon>
    </lineage>
</organism>